<reference evidence="1 2" key="1">
    <citation type="submission" date="2020-06" db="EMBL/GenBank/DDBJ databases">
        <authorList>
            <person name="Criscuolo A."/>
        </authorList>
    </citation>
    <scope>NUCLEOTIDE SEQUENCE [LARGE SCALE GENOMIC DNA]</scope>
    <source>
        <strain evidence="2">CIP 110025</strain>
    </source>
</reference>
<organism evidence="1 2">
    <name type="scientific">Flavobacterium chungangense</name>
    <dbReference type="NCBI Taxonomy" id="554283"/>
    <lineage>
        <taxon>Bacteria</taxon>
        <taxon>Pseudomonadati</taxon>
        <taxon>Bacteroidota</taxon>
        <taxon>Flavobacteriia</taxon>
        <taxon>Flavobacteriales</taxon>
        <taxon>Flavobacteriaceae</taxon>
        <taxon>Flavobacterium</taxon>
    </lineage>
</organism>
<dbReference type="AlphaFoldDB" id="A0A6V6Z3W5"/>
<protein>
    <submittedName>
        <fullName evidence="1">Uncharacterized protein</fullName>
    </submittedName>
</protein>
<proteinExistence type="predicted"/>
<sequence length="318" mass="37294">MKKLILTLSLAFCLQSCSQKPNLSKEEIISEFTKNTPNPSIYNTHPQYRIEQYSSNCRWEIRLNDMPLFLGEMSHTKNGSISNNSFWLNMNILHSGKQIITIRIYPVEGQKTLGEFATFRLIGLDFYPDKTKNKTNYQRLLSWELPDKDVKYLPFLVIKKEFEAVVPYTNVGWEKSKDLTEIKDLDKMVIEKMKDLEEIMKDQNGIGHLNLTKKFLQEKYTCSYSNSKEIEADCNELVSNFNADMKDIEGIEWYPYTNYELVFFGNGRVVSLRRRGKSLNFYGPAYKGKWKDDKSDAEIWLDKFYHIPEGSDELEIIR</sequence>
<comment type="caution">
    <text evidence="1">The sequence shown here is derived from an EMBL/GenBank/DDBJ whole genome shotgun (WGS) entry which is preliminary data.</text>
</comment>
<evidence type="ECO:0000313" key="1">
    <source>
        <dbReference type="EMBL" id="CAD0006461.1"/>
    </source>
</evidence>
<keyword evidence="2" id="KW-1185">Reference proteome</keyword>
<dbReference type="RefSeq" id="WP_031453944.1">
    <property type="nucleotide sequence ID" value="NZ_CAIJDO010000174.1"/>
</dbReference>
<dbReference type="Proteomes" id="UP000556700">
    <property type="component" value="Unassembled WGS sequence"/>
</dbReference>
<dbReference type="EMBL" id="CAIJDO010000174">
    <property type="protein sequence ID" value="CAD0006461.1"/>
    <property type="molecule type" value="Genomic_DNA"/>
</dbReference>
<accession>A0A6V6Z3W5</accession>
<name>A0A6V6Z3W5_9FLAO</name>
<evidence type="ECO:0000313" key="2">
    <source>
        <dbReference type="Proteomes" id="UP000556700"/>
    </source>
</evidence>
<gene>
    <name evidence="1" type="ORF">FLACHUCJ7_02834</name>
</gene>